<accession>A0A1V9Z1W5</accession>
<evidence type="ECO:0000313" key="10">
    <source>
        <dbReference type="EMBL" id="OQR91943.1"/>
    </source>
</evidence>
<keyword evidence="11" id="KW-1185">Reference proteome</keyword>
<evidence type="ECO:0000256" key="5">
    <source>
        <dbReference type="ARBA" id="ARBA00023295"/>
    </source>
</evidence>
<keyword evidence="8" id="KW-1133">Transmembrane helix</keyword>
<dbReference type="GO" id="GO:0004553">
    <property type="term" value="F:hydrolase activity, hydrolyzing O-glycosyl compounds"/>
    <property type="evidence" value="ECO:0007669"/>
    <property type="project" value="InterPro"/>
</dbReference>
<protein>
    <submittedName>
        <fullName evidence="10">Cell 5A endo-1,4-betaglucanase</fullName>
    </submittedName>
</protein>
<dbReference type="AlphaFoldDB" id="A0A1V9Z1W5"/>
<keyword evidence="3" id="KW-0136">Cellulose degradation</keyword>
<dbReference type="Proteomes" id="UP000243579">
    <property type="component" value="Unassembled WGS sequence"/>
</dbReference>
<gene>
    <name evidence="10" type="ORF">ACHHYP_04180</name>
</gene>
<dbReference type="SUPFAM" id="SSF51445">
    <property type="entry name" value="(Trans)glycosidases"/>
    <property type="match status" value="1"/>
</dbReference>
<evidence type="ECO:0000313" key="11">
    <source>
        <dbReference type="Proteomes" id="UP000243579"/>
    </source>
</evidence>
<keyword evidence="8" id="KW-0472">Membrane</keyword>
<dbReference type="InterPro" id="IPR017853">
    <property type="entry name" value="GH"/>
</dbReference>
<evidence type="ECO:0000256" key="6">
    <source>
        <dbReference type="ARBA" id="ARBA00023326"/>
    </source>
</evidence>
<name>A0A1V9Z1W5_ACHHY</name>
<dbReference type="InterPro" id="IPR001547">
    <property type="entry name" value="Glyco_hydro_5"/>
</dbReference>
<dbReference type="EMBL" id="JNBR01000490">
    <property type="protein sequence ID" value="OQR91943.1"/>
    <property type="molecule type" value="Genomic_DNA"/>
</dbReference>
<proteinExistence type="inferred from homology"/>
<dbReference type="Gene3D" id="3.20.20.80">
    <property type="entry name" value="Glycosidases"/>
    <property type="match status" value="1"/>
</dbReference>
<evidence type="ECO:0000256" key="1">
    <source>
        <dbReference type="ARBA" id="ARBA00005641"/>
    </source>
</evidence>
<dbReference type="STRING" id="1202772.A0A1V9Z1W5"/>
<keyword evidence="2 7" id="KW-0378">Hydrolase</keyword>
<evidence type="ECO:0000256" key="7">
    <source>
        <dbReference type="RuleBase" id="RU361153"/>
    </source>
</evidence>
<evidence type="ECO:0000256" key="8">
    <source>
        <dbReference type="SAM" id="Phobius"/>
    </source>
</evidence>
<keyword evidence="5 7" id="KW-0326">Glycosidase</keyword>
<evidence type="ECO:0000259" key="9">
    <source>
        <dbReference type="Pfam" id="PF00150"/>
    </source>
</evidence>
<evidence type="ECO:0000256" key="3">
    <source>
        <dbReference type="ARBA" id="ARBA00023001"/>
    </source>
</evidence>
<dbReference type="OrthoDB" id="442731at2759"/>
<comment type="similarity">
    <text evidence="1 7">Belongs to the glycosyl hydrolase 5 (cellulase A) family.</text>
</comment>
<reference evidence="10 11" key="1">
    <citation type="journal article" date="2014" name="Genome Biol. Evol.">
        <title>The secreted proteins of Achlya hypogyna and Thraustotheca clavata identify the ancestral oomycete secretome and reveal gene acquisitions by horizontal gene transfer.</title>
        <authorList>
            <person name="Misner I."/>
            <person name="Blouin N."/>
            <person name="Leonard G."/>
            <person name="Richards T.A."/>
            <person name="Lane C.E."/>
        </authorList>
    </citation>
    <scope>NUCLEOTIDE SEQUENCE [LARGE SCALE GENOMIC DNA]</scope>
    <source>
        <strain evidence="10 11">ATCC 48635</strain>
    </source>
</reference>
<keyword evidence="4" id="KW-0119">Carbohydrate metabolism</keyword>
<evidence type="ECO:0000256" key="2">
    <source>
        <dbReference type="ARBA" id="ARBA00022801"/>
    </source>
</evidence>
<feature type="domain" description="Glycoside hydrolase family 5" evidence="9">
    <location>
        <begin position="181"/>
        <end position="501"/>
    </location>
</feature>
<evidence type="ECO:0000256" key="4">
    <source>
        <dbReference type="ARBA" id="ARBA00023277"/>
    </source>
</evidence>
<dbReference type="GO" id="GO:0030245">
    <property type="term" value="P:cellulose catabolic process"/>
    <property type="evidence" value="ECO:0007669"/>
    <property type="project" value="UniProtKB-KW"/>
</dbReference>
<organism evidence="10 11">
    <name type="scientific">Achlya hypogyna</name>
    <name type="common">Oomycete</name>
    <name type="synonym">Protoachlya hypogyna</name>
    <dbReference type="NCBI Taxonomy" id="1202772"/>
    <lineage>
        <taxon>Eukaryota</taxon>
        <taxon>Sar</taxon>
        <taxon>Stramenopiles</taxon>
        <taxon>Oomycota</taxon>
        <taxon>Saprolegniomycetes</taxon>
        <taxon>Saprolegniales</taxon>
        <taxon>Achlyaceae</taxon>
        <taxon>Achlya</taxon>
    </lineage>
</organism>
<keyword evidence="6" id="KW-0624">Polysaccharide degradation</keyword>
<dbReference type="Pfam" id="PF00150">
    <property type="entry name" value="Cellulase"/>
    <property type="match status" value="1"/>
</dbReference>
<dbReference type="PANTHER" id="PTHR35923">
    <property type="entry name" value="MAJOR EXTRACELLULAR ENDOGLUCANASE"/>
    <property type="match status" value="1"/>
</dbReference>
<keyword evidence="8" id="KW-0812">Transmembrane</keyword>
<dbReference type="PANTHER" id="PTHR35923:SF2">
    <property type="entry name" value="ENDOGLUCANASE"/>
    <property type="match status" value="1"/>
</dbReference>
<comment type="caution">
    <text evidence="10">The sequence shown here is derived from an EMBL/GenBank/DDBJ whole genome shotgun (WGS) entry which is preliminary data.</text>
</comment>
<feature type="transmembrane region" description="Helical" evidence="8">
    <location>
        <begin position="82"/>
        <end position="101"/>
    </location>
</feature>
<sequence>MTEVFRAPSGRGQPLERIASTGSELEVVRQSTRDVDSQQRYSFHQPSAYDSQRSARQMEMVIPVLPLTQPESSSSYKGRFRVWPGILLLTFIVGASVALIATQAKVARDNAEQRAAAYQLTALGRRSIDGKNGGVNVADDGQLNNPVTYSTQSCAQVDYQSKNGKIFVVAPNGTEIPISIKGTNWFGMETGNAVPFGLWTNDRNGTTAYEVADFLSRNKYNAVRVPVCITSILKNTPPREGLVNVALNRAMDLTNYITTLQSVIKALAYRNIGVLISLHTLTTTVSGGNWYDAKLGISQDDFLDAVDILTKNLCSAKYWNIMGLDLKNEPHETTWDDWVKGSAIIAARMHAGCPNWMGFVEGINAAHKMTIDGTEWSYFDWWGGGLQGAKTNPAVFQKPNKLVYAPHYYNTAVSPQPYLYGPKNAELDDETLRRRVQASSEDMFGFLVTAKTDSVVLGEFAGLYKGDQSPKLTIRRTTDFLIEVMVAEGYAGGFMWSLNPESAYQYNPAPGTYHEGLLEDDWLTSNTVFLKGMAAMDKLPDLKPWPCIPPKKP</sequence>